<comment type="caution">
    <text evidence="1">The sequence shown here is derived from an EMBL/GenBank/DDBJ whole genome shotgun (WGS) entry which is preliminary data.</text>
</comment>
<protein>
    <submittedName>
        <fullName evidence="1">Uncharacterized protein</fullName>
    </submittedName>
</protein>
<dbReference type="AlphaFoldDB" id="A0A4Y2NFM2"/>
<dbReference type="EMBL" id="BGPR01008862">
    <property type="protein sequence ID" value="GBN36566.1"/>
    <property type="molecule type" value="Genomic_DNA"/>
</dbReference>
<keyword evidence="2" id="KW-1185">Reference proteome</keyword>
<reference evidence="1 2" key="1">
    <citation type="journal article" date="2019" name="Sci. Rep.">
        <title>Orb-weaving spider Araneus ventricosus genome elucidates the spidroin gene catalogue.</title>
        <authorList>
            <person name="Kono N."/>
            <person name="Nakamura H."/>
            <person name="Ohtoshi R."/>
            <person name="Moran D.A.P."/>
            <person name="Shinohara A."/>
            <person name="Yoshida Y."/>
            <person name="Fujiwara M."/>
            <person name="Mori M."/>
            <person name="Tomita M."/>
            <person name="Arakawa K."/>
        </authorList>
    </citation>
    <scope>NUCLEOTIDE SEQUENCE [LARGE SCALE GENOMIC DNA]</scope>
</reference>
<sequence length="93" mass="10800">MSPVQIRDYSNPGYYTPTRQLSLRLHRNNHLIGRNMLDDPRLARFLVCSFPKATMRKSPSTISWLPYFANGYCIETVITKHATNETCFDMSDQ</sequence>
<proteinExistence type="predicted"/>
<gene>
    <name evidence="1" type="ORF">AVEN_231778_1</name>
</gene>
<organism evidence="1 2">
    <name type="scientific">Araneus ventricosus</name>
    <name type="common">Orbweaver spider</name>
    <name type="synonym">Epeira ventricosa</name>
    <dbReference type="NCBI Taxonomy" id="182803"/>
    <lineage>
        <taxon>Eukaryota</taxon>
        <taxon>Metazoa</taxon>
        <taxon>Ecdysozoa</taxon>
        <taxon>Arthropoda</taxon>
        <taxon>Chelicerata</taxon>
        <taxon>Arachnida</taxon>
        <taxon>Araneae</taxon>
        <taxon>Araneomorphae</taxon>
        <taxon>Entelegynae</taxon>
        <taxon>Araneoidea</taxon>
        <taxon>Araneidae</taxon>
        <taxon>Araneus</taxon>
    </lineage>
</organism>
<evidence type="ECO:0000313" key="1">
    <source>
        <dbReference type="EMBL" id="GBN36566.1"/>
    </source>
</evidence>
<evidence type="ECO:0000313" key="2">
    <source>
        <dbReference type="Proteomes" id="UP000499080"/>
    </source>
</evidence>
<name>A0A4Y2NFM2_ARAVE</name>
<dbReference type="Proteomes" id="UP000499080">
    <property type="component" value="Unassembled WGS sequence"/>
</dbReference>
<accession>A0A4Y2NFM2</accession>